<dbReference type="EMBL" id="JAJNOR010000009">
    <property type="protein sequence ID" value="MCD2493475.1"/>
    <property type="molecule type" value="Genomic_DNA"/>
</dbReference>
<feature type="transmembrane region" description="Helical" evidence="6">
    <location>
        <begin position="67"/>
        <end position="85"/>
    </location>
</feature>
<keyword evidence="3 6" id="KW-0812">Transmembrane</keyword>
<feature type="transmembrane region" description="Helical" evidence="6">
    <location>
        <begin position="213"/>
        <end position="233"/>
    </location>
</feature>
<accession>A0AAP2RKP0</accession>
<dbReference type="RefSeq" id="WP_231063328.1">
    <property type="nucleotide sequence ID" value="NZ_JAJNOR010000009.1"/>
</dbReference>
<evidence type="ECO:0000256" key="6">
    <source>
        <dbReference type="SAM" id="Phobius"/>
    </source>
</evidence>
<dbReference type="GO" id="GO:0015658">
    <property type="term" value="F:branched-chain amino acid transmembrane transporter activity"/>
    <property type="evidence" value="ECO:0007669"/>
    <property type="project" value="InterPro"/>
</dbReference>
<proteinExistence type="predicted"/>
<dbReference type="InterPro" id="IPR043428">
    <property type="entry name" value="LivM-like"/>
</dbReference>
<dbReference type="PANTHER" id="PTHR30482">
    <property type="entry name" value="HIGH-AFFINITY BRANCHED-CHAIN AMINO ACID TRANSPORT SYSTEM PERMEASE"/>
    <property type="match status" value="1"/>
</dbReference>
<evidence type="ECO:0000256" key="1">
    <source>
        <dbReference type="ARBA" id="ARBA00004651"/>
    </source>
</evidence>
<feature type="transmembrane region" description="Helical" evidence="6">
    <location>
        <begin position="164"/>
        <end position="183"/>
    </location>
</feature>
<keyword evidence="5 6" id="KW-0472">Membrane</keyword>
<dbReference type="AlphaFoldDB" id="A0AAP2RKP0"/>
<evidence type="ECO:0000256" key="3">
    <source>
        <dbReference type="ARBA" id="ARBA00022692"/>
    </source>
</evidence>
<comment type="subcellular location">
    <subcellularLocation>
        <location evidence="1">Cell membrane</location>
        <topology evidence="1">Multi-pass membrane protein</topology>
    </subcellularLocation>
</comment>
<dbReference type="Proteomes" id="UP001299265">
    <property type="component" value="Unassembled WGS sequence"/>
</dbReference>
<gene>
    <name evidence="7" type="ORF">LQE92_12705</name>
</gene>
<feature type="transmembrane region" description="Helical" evidence="6">
    <location>
        <begin position="126"/>
        <end position="144"/>
    </location>
</feature>
<dbReference type="InterPro" id="IPR001851">
    <property type="entry name" value="ABC_transp_permease"/>
</dbReference>
<dbReference type="Pfam" id="PF02653">
    <property type="entry name" value="BPD_transp_2"/>
    <property type="match status" value="1"/>
</dbReference>
<feature type="transmembrane region" description="Helical" evidence="6">
    <location>
        <begin position="97"/>
        <end position="119"/>
    </location>
</feature>
<feature type="transmembrane region" description="Helical" evidence="6">
    <location>
        <begin position="34"/>
        <end position="55"/>
    </location>
</feature>
<name>A0AAP2RKP0_9FIRM</name>
<feature type="transmembrane region" description="Helical" evidence="6">
    <location>
        <begin position="253"/>
        <end position="275"/>
    </location>
</feature>
<evidence type="ECO:0000313" key="8">
    <source>
        <dbReference type="Proteomes" id="UP001299265"/>
    </source>
</evidence>
<feature type="transmembrane region" description="Helical" evidence="6">
    <location>
        <begin position="12"/>
        <end position="28"/>
    </location>
</feature>
<evidence type="ECO:0000256" key="2">
    <source>
        <dbReference type="ARBA" id="ARBA00022475"/>
    </source>
</evidence>
<keyword evidence="4 6" id="KW-1133">Transmembrane helix</keyword>
<dbReference type="GO" id="GO:0005886">
    <property type="term" value="C:plasma membrane"/>
    <property type="evidence" value="ECO:0007669"/>
    <property type="project" value="UniProtKB-SubCell"/>
</dbReference>
<reference evidence="7 8" key="1">
    <citation type="submission" date="2021-11" db="EMBL/GenBank/DDBJ databases">
        <title>Lacrimispora sp. nov. NSJ-141 isolated from human feces.</title>
        <authorList>
            <person name="Abdugheni R."/>
        </authorList>
    </citation>
    <scope>NUCLEOTIDE SEQUENCE [LARGE SCALE GENOMIC DNA]</scope>
    <source>
        <strain evidence="7 8">NSJ-141</strain>
    </source>
</reference>
<evidence type="ECO:0000313" key="7">
    <source>
        <dbReference type="EMBL" id="MCD2493475.1"/>
    </source>
</evidence>
<keyword evidence="2" id="KW-1003">Cell membrane</keyword>
<organism evidence="7 8">
    <name type="scientific">Lientehia hominis</name>
    <dbReference type="NCBI Taxonomy" id="2897778"/>
    <lineage>
        <taxon>Bacteria</taxon>
        <taxon>Bacillati</taxon>
        <taxon>Bacillota</taxon>
        <taxon>Clostridia</taxon>
        <taxon>Lachnospirales</taxon>
        <taxon>Lachnospiraceae</taxon>
        <taxon>Lientehia</taxon>
    </lineage>
</organism>
<dbReference type="CDD" id="cd06581">
    <property type="entry name" value="TM_PBP1_LivM_like"/>
    <property type="match status" value="1"/>
</dbReference>
<evidence type="ECO:0000256" key="5">
    <source>
        <dbReference type="ARBA" id="ARBA00023136"/>
    </source>
</evidence>
<keyword evidence="8" id="KW-1185">Reference proteome</keyword>
<dbReference type="PANTHER" id="PTHR30482:SF10">
    <property type="entry name" value="HIGH-AFFINITY BRANCHED-CHAIN AMINO ACID TRANSPORT PROTEIN BRAE"/>
    <property type="match status" value="1"/>
</dbReference>
<protein>
    <submittedName>
        <fullName evidence="7">Branched-chain amino acid ABC transporter permease</fullName>
    </submittedName>
</protein>
<evidence type="ECO:0000256" key="4">
    <source>
        <dbReference type="ARBA" id="ARBA00022989"/>
    </source>
</evidence>
<sequence length="343" mass="37980">MKTVRKIFKPEYFIFLLIYLVIVGLNKMGLINAYLFQVITIAGINVIMTISLNLVIGITGQFSMGHAGFMSIGAYISAIVSRLAFQVLERTALTDNLILLAAVVAGGIIAAVFGFIIAMPTLKVKGDYLAIVTLGFGEIIRAVWRVVDYTGGALGFSGIPKLTNFTWVFIILLIAIYASRNFIKSSFGRSCLAVRENDIAAEAMGVNCRNYKVLAFVFAAFMAGVAGGLYAHLIQFIQPDNFSAAKSTDYIVYLYAGGVGTISGSIFGAVVLTILPELLRFLNDWRLVIYALLLLYIIIWKPYGLFGGREFKFLNLETIEATDSKLRKWIRRRLRRKKEEAKS</sequence>
<comment type="caution">
    <text evidence="7">The sequence shown here is derived from an EMBL/GenBank/DDBJ whole genome shotgun (WGS) entry which is preliminary data.</text>
</comment>
<feature type="transmembrane region" description="Helical" evidence="6">
    <location>
        <begin position="287"/>
        <end position="306"/>
    </location>
</feature>